<dbReference type="InterPro" id="IPR023198">
    <property type="entry name" value="PGP-like_dom2"/>
</dbReference>
<dbReference type="PANTHER" id="PTHR46193">
    <property type="entry name" value="6-PHOSPHOGLUCONATE PHOSPHATASE"/>
    <property type="match status" value="1"/>
</dbReference>
<comment type="cofactor">
    <cofactor evidence="1">
        <name>Mg(2+)</name>
        <dbReference type="ChEBI" id="CHEBI:18420"/>
    </cofactor>
</comment>
<evidence type="ECO:0000313" key="6">
    <source>
        <dbReference type="EMBL" id="NJC68638.1"/>
    </source>
</evidence>
<dbReference type="Pfam" id="PF13419">
    <property type="entry name" value="HAD_2"/>
    <property type="match status" value="1"/>
</dbReference>
<organism evidence="6 7">
    <name type="scientific">Planosporangium thailandense</name>
    <dbReference type="NCBI Taxonomy" id="765197"/>
    <lineage>
        <taxon>Bacteria</taxon>
        <taxon>Bacillati</taxon>
        <taxon>Actinomycetota</taxon>
        <taxon>Actinomycetes</taxon>
        <taxon>Micromonosporales</taxon>
        <taxon>Micromonosporaceae</taxon>
        <taxon>Planosporangium</taxon>
    </lineage>
</organism>
<comment type="similarity">
    <text evidence="2">Belongs to the HAD-like hydrolase superfamily. CbbY/CbbZ/Gph/YieH family.</text>
</comment>
<dbReference type="PANTHER" id="PTHR46193:SF18">
    <property type="entry name" value="HEXITOL PHOSPHATASE B"/>
    <property type="match status" value="1"/>
</dbReference>
<evidence type="ECO:0000256" key="2">
    <source>
        <dbReference type="ARBA" id="ARBA00006171"/>
    </source>
</evidence>
<protein>
    <submittedName>
        <fullName evidence="6">HAD family phosphatase</fullName>
    </submittedName>
</protein>
<dbReference type="InterPro" id="IPR036412">
    <property type="entry name" value="HAD-like_sf"/>
</dbReference>
<dbReference type="Gene3D" id="1.10.150.240">
    <property type="entry name" value="Putative phosphatase, domain 2"/>
    <property type="match status" value="1"/>
</dbReference>
<proteinExistence type="inferred from homology"/>
<dbReference type="PRINTS" id="PR00413">
    <property type="entry name" value="HADHALOGNASE"/>
</dbReference>
<evidence type="ECO:0000256" key="1">
    <source>
        <dbReference type="ARBA" id="ARBA00001946"/>
    </source>
</evidence>
<comment type="caution">
    <text evidence="6">The sequence shown here is derived from an EMBL/GenBank/DDBJ whole genome shotgun (WGS) entry which is preliminary data.</text>
</comment>
<dbReference type="SFLD" id="SFLDG01129">
    <property type="entry name" value="C1.5:_HAD__Beta-PGM__Phosphata"/>
    <property type="match status" value="1"/>
</dbReference>
<keyword evidence="4" id="KW-0460">Magnesium</keyword>
<dbReference type="InterPro" id="IPR051600">
    <property type="entry name" value="Beta-PGM-like"/>
</dbReference>
<evidence type="ECO:0000256" key="4">
    <source>
        <dbReference type="ARBA" id="ARBA00022842"/>
    </source>
</evidence>
<keyword evidence="7" id="KW-1185">Reference proteome</keyword>
<dbReference type="Proteomes" id="UP000722989">
    <property type="component" value="Unassembled WGS sequence"/>
</dbReference>
<dbReference type="EMBL" id="JAATVY010000001">
    <property type="protein sequence ID" value="NJC68638.1"/>
    <property type="molecule type" value="Genomic_DNA"/>
</dbReference>
<evidence type="ECO:0000256" key="5">
    <source>
        <dbReference type="ARBA" id="ARBA00023277"/>
    </source>
</evidence>
<reference evidence="6 7" key="1">
    <citation type="submission" date="2020-03" db="EMBL/GenBank/DDBJ databases">
        <title>WGS of the type strain of Planosporangium spp.</title>
        <authorList>
            <person name="Thawai C."/>
        </authorList>
    </citation>
    <scope>NUCLEOTIDE SEQUENCE [LARGE SCALE GENOMIC DNA]</scope>
    <source>
        <strain evidence="6 7">TBRC 5610</strain>
    </source>
</reference>
<name>A0ABX0XRQ0_9ACTN</name>
<sequence>MNTSTGTGAGTDPRALRVIDAWAATPGRAVIFDFNGTLSDDEPILFRLYTEMFRERLQWTLTPRQYFQRLGGRSDREIIDIVVEEIAGGDEKLSRDLLAERRTRYCDLVEHQSPILPATVDMVRRLADHGVPMGIVTGAQRVDVEFVLSRSPLAGAFTAIVTVEDVTRGKPDPEGFELGAQRMGVEPAAVLVFEDSVFGARAARSAGMRCVAVEGTVTRAELEGDADAVVSGLSPDLFAILQQDGRR</sequence>
<evidence type="ECO:0000256" key="3">
    <source>
        <dbReference type="ARBA" id="ARBA00022723"/>
    </source>
</evidence>
<dbReference type="SUPFAM" id="SSF56784">
    <property type="entry name" value="HAD-like"/>
    <property type="match status" value="1"/>
</dbReference>
<dbReference type="Gene3D" id="3.40.50.1000">
    <property type="entry name" value="HAD superfamily/HAD-like"/>
    <property type="match status" value="1"/>
</dbReference>
<gene>
    <name evidence="6" type="ORF">HC031_02695</name>
</gene>
<dbReference type="InterPro" id="IPR006439">
    <property type="entry name" value="HAD-SF_hydro_IA"/>
</dbReference>
<dbReference type="InterPro" id="IPR041492">
    <property type="entry name" value="HAD_2"/>
</dbReference>
<dbReference type="SFLD" id="SFLDS00003">
    <property type="entry name" value="Haloacid_Dehalogenase"/>
    <property type="match status" value="1"/>
</dbReference>
<dbReference type="RefSeq" id="WP_167923484.1">
    <property type="nucleotide sequence ID" value="NZ_JAATVY010000001.1"/>
</dbReference>
<dbReference type="NCBIfam" id="TIGR01509">
    <property type="entry name" value="HAD-SF-IA-v3"/>
    <property type="match status" value="1"/>
</dbReference>
<dbReference type="InterPro" id="IPR023214">
    <property type="entry name" value="HAD_sf"/>
</dbReference>
<keyword evidence="5" id="KW-0119">Carbohydrate metabolism</keyword>
<accession>A0ABX0XRQ0</accession>
<keyword evidence="3" id="KW-0479">Metal-binding</keyword>
<evidence type="ECO:0000313" key="7">
    <source>
        <dbReference type="Proteomes" id="UP000722989"/>
    </source>
</evidence>